<proteinExistence type="predicted"/>
<organism evidence="1 2">
    <name type="scientific">Marinitoga hydrogenitolerans (strain DSM 16785 / JCM 12826 / AT1271)</name>
    <dbReference type="NCBI Taxonomy" id="1122195"/>
    <lineage>
        <taxon>Bacteria</taxon>
        <taxon>Thermotogati</taxon>
        <taxon>Thermotogota</taxon>
        <taxon>Thermotogae</taxon>
        <taxon>Petrotogales</taxon>
        <taxon>Petrotogaceae</taxon>
        <taxon>Marinitoga</taxon>
    </lineage>
</organism>
<evidence type="ECO:0000313" key="1">
    <source>
        <dbReference type="EMBL" id="SHE46895.1"/>
    </source>
</evidence>
<comment type="caution">
    <text evidence="1">The sequence shown here is derived from an EMBL/GenBank/DDBJ whole genome shotgun (WGS) entry which is preliminary data.</text>
</comment>
<dbReference type="AlphaFoldDB" id="A0A1M4TR72"/>
<dbReference type="OrthoDB" id="47512at2"/>
<evidence type="ECO:0000313" key="2">
    <source>
        <dbReference type="Proteomes" id="UP000184334"/>
    </source>
</evidence>
<keyword evidence="2" id="KW-1185">Reference proteome</keyword>
<dbReference type="Proteomes" id="UP000184334">
    <property type="component" value="Unassembled WGS sequence"/>
</dbReference>
<reference evidence="1" key="1">
    <citation type="submission" date="2016-11" db="EMBL/GenBank/DDBJ databases">
        <authorList>
            <person name="Varghese N."/>
            <person name="Submissions S."/>
        </authorList>
    </citation>
    <scope>NUCLEOTIDE SEQUENCE [LARGE SCALE GENOMIC DNA]</scope>
    <source>
        <strain evidence="1">DSM 16785</strain>
    </source>
</reference>
<name>A0A1M4TR72_MARH1</name>
<protein>
    <submittedName>
        <fullName evidence="1">Uncharacterized protein</fullName>
    </submittedName>
</protein>
<dbReference type="RefSeq" id="WP_072863078.1">
    <property type="nucleotide sequence ID" value="NZ_FQUI01000005.1"/>
</dbReference>
<dbReference type="EMBL" id="FQUI01000005">
    <property type="protein sequence ID" value="SHE46895.1"/>
    <property type="molecule type" value="Genomic_DNA"/>
</dbReference>
<sequence>MNEYLYYFPIYNDEDKNKIKKEVEGDFKNKGSKSSYKKLKLFLININKGGRKYILKLIDEEKLKTHKNKKIAHIDDYNNFSLYELRIPPQSRTGVFRVYLTFYPEKFYLNNNNVIILGAEFKTEKKAKKIEAAYNNLKSLVDNALK</sequence>
<dbReference type="STRING" id="1122195.SAMN02745164_00480"/>
<accession>A0A1M4TR72</accession>
<gene>
    <name evidence="1" type="ORF">SAMN02745164_00480</name>
</gene>